<dbReference type="InterPro" id="IPR045313">
    <property type="entry name" value="CBR1-like"/>
</dbReference>
<dbReference type="EC" id="1.1.1.184" evidence="4"/>
<dbReference type="GO" id="GO:0004090">
    <property type="term" value="F:carbonyl reductase (NADPH) activity"/>
    <property type="evidence" value="ECO:0007669"/>
    <property type="project" value="UniProtKB-EC"/>
</dbReference>
<keyword evidence="2" id="KW-0521">NADP</keyword>
<dbReference type="PANTHER" id="PTHR43963">
    <property type="entry name" value="CARBONYL REDUCTASE 1-RELATED"/>
    <property type="match status" value="1"/>
</dbReference>
<dbReference type="Gene3D" id="3.40.50.720">
    <property type="entry name" value="NAD(P)-binding Rossmann-like Domain"/>
    <property type="match status" value="1"/>
</dbReference>
<dbReference type="InParanoid" id="A0A067QQ25"/>
<keyword evidence="3" id="KW-0560">Oxidoreductase</keyword>
<organism evidence="6 7">
    <name type="scientific">Zootermopsis nevadensis</name>
    <name type="common">Dampwood termite</name>
    <dbReference type="NCBI Taxonomy" id="136037"/>
    <lineage>
        <taxon>Eukaryota</taxon>
        <taxon>Metazoa</taxon>
        <taxon>Ecdysozoa</taxon>
        <taxon>Arthropoda</taxon>
        <taxon>Hexapoda</taxon>
        <taxon>Insecta</taxon>
        <taxon>Pterygota</taxon>
        <taxon>Neoptera</taxon>
        <taxon>Polyneoptera</taxon>
        <taxon>Dictyoptera</taxon>
        <taxon>Blattodea</taxon>
        <taxon>Blattoidea</taxon>
        <taxon>Termitoidae</taxon>
        <taxon>Termopsidae</taxon>
        <taxon>Zootermopsis</taxon>
    </lineage>
</organism>
<dbReference type="eggNOG" id="KOG1208">
    <property type="taxonomic scope" value="Eukaryota"/>
</dbReference>
<evidence type="ECO:0000256" key="5">
    <source>
        <dbReference type="RuleBase" id="RU000363"/>
    </source>
</evidence>
<dbReference type="PANTHER" id="PTHR43963:SF4">
    <property type="entry name" value="CARBONYL REDUCTASE (NADPH)"/>
    <property type="match status" value="1"/>
</dbReference>
<evidence type="ECO:0000256" key="2">
    <source>
        <dbReference type="ARBA" id="ARBA00022857"/>
    </source>
</evidence>
<dbReference type="OMA" id="FYFYMST"/>
<dbReference type="CDD" id="cd05324">
    <property type="entry name" value="carb_red_PTCR-like_SDR_c"/>
    <property type="match status" value="1"/>
</dbReference>
<protein>
    <recommendedName>
        <fullName evidence="4">carbonyl reductase (NADPH)</fullName>
        <ecNumber evidence="4">1.1.1.184</ecNumber>
    </recommendedName>
</protein>
<evidence type="ECO:0000256" key="4">
    <source>
        <dbReference type="ARBA" id="ARBA00026118"/>
    </source>
</evidence>
<comment type="similarity">
    <text evidence="1 5">Belongs to the short-chain dehydrogenases/reductases (SDR) family.</text>
</comment>
<reference evidence="6 7" key="1">
    <citation type="journal article" date="2014" name="Nat. Commun.">
        <title>Molecular traces of alternative social organization in a termite genome.</title>
        <authorList>
            <person name="Terrapon N."/>
            <person name="Li C."/>
            <person name="Robertson H.M."/>
            <person name="Ji L."/>
            <person name="Meng X."/>
            <person name="Booth W."/>
            <person name="Chen Z."/>
            <person name="Childers C.P."/>
            <person name="Glastad K.M."/>
            <person name="Gokhale K."/>
            <person name="Gowin J."/>
            <person name="Gronenberg W."/>
            <person name="Hermansen R.A."/>
            <person name="Hu H."/>
            <person name="Hunt B.G."/>
            <person name="Huylmans A.K."/>
            <person name="Khalil S.M."/>
            <person name="Mitchell R.D."/>
            <person name="Munoz-Torres M.C."/>
            <person name="Mustard J.A."/>
            <person name="Pan H."/>
            <person name="Reese J.T."/>
            <person name="Scharf M.E."/>
            <person name="Sun F."/>
            <person name="Vogel H."/>
            <person name="Xiao J."/>
            <person name="Yang W."/>
            <person name="Yang Z."/>
            <person name="Yang Z."/>
            <person name="Zhou J."/>
            <person name="Zhu J."/>
            <person name="Brent C.S."/>
            <person name="Elsik C.G."/>
            <person name="Goodisman M.A."/>
            <person name="Liberles D.A."/>
            <person name="Roe R.M."/>
            <person name="Vargo E.L."/>
            <person name="Vilcinskas A."/>
            <person name="Wang J."/>
            <person name="Bornberg-Bauer E."/>
            <person name="Korb J."/>
            <person name="Zhang G."/>
            <person name="Liebig J."/>
        </authorList>
    </citation>
    <scope>NUCLEOTIDE SEQUENCE [LARGE SCALE GENOMIC DNA]</scope>
    <source>
        <tissue evidence="6">Whole organism</tissue>
    </source>
</reference>
<dbReference type="STRING" id="136037.A0A067QQ25"/>
<dbReference type="SUPFAM" id="SSF51735">
    <property type="entry name" value="NAD(P)-binding Rossmann-fold domains"/>
    <property type="match status" value="1"/>
</dbReference>
<gene>
    <name evidence="6" type="ORF">L798_04469</name>
</gene>
<dbReference type="InterPro" id="IPR036291">
    <property type="entry name" value="NAD(P)-bd_dom_sf"/>
</dbReference>
<dbReference type="PRINTS" id="PR00081">
    <property type="entry name" value="GDHRDH"/>
</dbReference>
<evidence type="ECO:0000313" key="7">
    <source>
        <dbReference type="Proteomes" id="UP000027135"/>
    </source>
</evidence>
<evidence type="ECO:0000313" key="6">
    <source>
        <dbReference type="EMBL" id="KDR03826.1"/>
    </source>
</evidence>
<name>A0A067QQ25_ZOONE</name>
<proteinExistence type="inferred from homology"/>
<accession>A0A067QQ25</accession>
<dbReference type="PRINTS" id="PR00080">
    <property type="entry name" value="SDRFAMILY"/>
</dbReference>
<dbReference type="Pfam" id="PF00106">
    <property type="entry name" value="adh_short"/>
    <property type="match status" value="1"/>
</dbReference>
<sequence>MKVAIVTGGNKGIGYGIVKGLCEKFNGTVYLTARNVGRGEAAVAELKKLGLKPKFHQLDITDQNSLDTFYDYMKKEYGGIDVLVNNAAIAYKVSATEPFGEQAKNTLHVNYFSLLNACHTLFPLLNPHARVVNLSSSAGHLARIPGQKLKKKLSSPTLTEDQLSDLMKQFIESATEGKHQQDGWPNSAYSVSKVAVSALTFIQQHAFDADPREDLVVNAVHPGYVDTDMTSHKGPLTIEEGADAAVYLALLPINVKSPRGCYVWSNRDIVDWVKGPTPGPY</sequence>
<dbReference type="Proteomes" id="UP000027135">
    <property type="component" value="Unassembled WGS sequence"/>
</dbReference>
<evidence type="ECO:0000256" key="3">
    <source>
        <dbReference type="ARBA" id="ARBA00023002"/>
    </source>
</evidence>
<evidence type="ECO:0000256" key="1">
    <source>
        <dbReference type="ARBA" id="ARBA00006484"/>
    </source>
</evidence>
<dbReference type="EMBL" id="KK853628">
    <property type="protein sequence ID" value="KDR03826.1"/>
    <property type="molecule type" value="Genomic_DNA"/>
</dbReference>
<dbReference type="AlphaFoldDB" id="A0A067QQ25"/>
<keyword evidence="7" id="KW-1185">Reference proteome</keyword>
<dbReference type="InterPro" id="IPR002347">
    <property type="entry name" value="SDR_fam"/>
</dbReference>